<keyword evidence="2" id="KW-0647">Proteasome</keyword>
<protein>
    <submittedName>
        <fullName evidence="2">Proteasome component ECM29</fullName>
    </submittedName>
</protein>
<dbReference type="OrthoDB" id="16066at2759"/>
<sequence length="255" mass="29479">MSKHDVASSERHIHDMSLASSDRYVMSCQASHPIQDKASSDTRHQIHDIGMSLCQSIIRYKTKVCHYVIASSDTRHRYVMSWHHPIQDKGMSLCQSIIRYKTKVCHYVKASSDTRHRYKTKVCHYVMESSDTRQRYVIMSWHHQIQDIGMSLCHGIIRYKTKVCHYVKASSDTRQSVATAADLELKRITGSVDWNSLDILNKLYTIFQGTIDIKGKVVSRSLTLKIHNIEHISRKRRSVTTSNGKRTDLIQLTIF</sequence>
<accession>A0A8B6FHY2</accession>
<dbReference type="Proteomes" id="UP000596742">
    <property type="component" value="Unassembled WGS sequence"/>
</dbReference>
<dbReference type="GO" id="GO:0060090">
    <property type="term" value="F:molecular adaptor activity"/>
    <property type="evidence" value="ECO:0007669"/>
    <property type="project" value="InterPro"/>
</dbReference>
<keyword evidence="3" id="KW-1185">Reference proteome</keyword>
<reference evidence="2" key="1">
    <citation type="submission" date="2018-11" db="EMBL/GenBank/DDBJ databases">
        <authorList>
            <person name="Alioto T."/>
            <person name="Alioto T."/>
        </authorList>
    </citation>
    <scope>NUCLEOTIDE SEQUENCE</scope>
</reference>
<organism evidence="2 3">
    <name type="scientific">Mytilus galloprovincialis</name>
    <name type="common">Mediterranean mussel</name>
    <dbReference type="NCBI Taxonomy" id="29158"/>
    <lineage>
        <taxon>Eukaryota</taxon>
        <taxon>Metazoa</taxon>
        <taxon>Spiralia</taxon>
        <taxon>Lophotrochozoa</taxon>
        <taxon>Mollusca</taxon>
        <taxon>Bivalvia</taxon>
        <taxon>Autobranchia</taxon>
        <taxon>Pteriomorphia</taxon>
        <taxon>Mytilida</taxon>
        <taxon>Mytiloidea</taxon>
        <taxon>Mytilidae</taxon>
        <taxon>Mytilinae</taxon>
        <taxon>Mytilus</taxon>
    </lineage>
</organism>
<dbReference type="GO" id="GO:0043248">
    <property type="term" value="P:proteasome assembly"/>
    <property type="evidence" value="ECO:0007669"/>
    <property type="project" value="InterPro"/>
</dbReference>
<feature type="domain" description="Proteasome component Ecm29 N-terminal" evidence="1">
    <location>
        <begin position="153"/>
        <end position="229"/>
    </location>
</feature>
<gene>
    <name evidence="2" type="ORF">MGAL_10B081246</name>
</gene>
<evidence type="ECO:0000313" key="3">
    <source>
        <dbReference type="Proteomes" id="UP000596742"/>
    </source>
</evidence>
<evidence type="ECO:0000313" key="2">
    <source>
        <dbReference type="EMBL" id="VDI50463.1"/>
    </source>
</evidence>
<dbReference type="Pfam" id="PF13001">
    <property type="entry name" value="ECM29_N"/>
    <property type="match status" value="1"/>
</dbReference>
<dbReference type="GO" id="GO:0000502">
    <property type="term" value="C:proteasome complex"/>
    <property type="evidence" value="ECO:0007669"/>
    <property type="project" value="UniProtKB-KW"/>
</dbReference>
<evidence type="ECO:0000259" key="1">
    <source>
        <dbReference type="Pfam" id="PF13001"/>
    </source>
</evidence>
<dbReference type="InterPro" id="IPR024372">
    <property type="entry name" value="Ecm29_N"/>
</dbReference>
<proteinExistence type="predicted"/>
<dbReference type="AlphaFoldDB" id="A0A8B6FHY2"/>
<dbReference type="EMBL" id="UYJE01006953">
    <property type="protein sequence ID" value="VDI50463.1"/>
    <property type="molecule type" value="Genomic_DNA"/>
</dbReference>
<name>A0A8B6FHY2_MYTGA</name>
<comment type="caution">
    <text evidence="2">The sequence shown here is derived from an EMBL/GenBank/DDBJ whole genome shotgun (WGS) entry which is preliminary data.</text>
</comment>